<gene>
    <name evidence="2" type="ORF">QQX09_08605</name>
</gene>
<feature type="compositionally biased region" description="Low complexity" evidence="1">
    <location>
        <begin position="7"/>
        <end position="22"/>
    </location>
</feature>
<feature type="compositionally biased region" description="Low complexity" evidence="1">
    <location>
        <begin position="34"/>
        <end position="44"/>
    </location>
</feature>
<feature type="region of interest" description="Disordered" evidence="1">
    <location>
        <begin position="1"/>
        <end position="44"/>
    </location>
</feature>
<protein>
    <submittedName>
        <fullName evidence="2">Uncharacterized protein</fullName>
    </submittedName>
</protein>
<evidence type="ECO:0000313" key="2">
    <source>
        <dbReference type="EMBL" id="MDN4475915.1"/>
    </source>
</evidence>
<dbReference type="Proteomes" id="UP001172728">
    <property type="component" value="Unassembled WGS sequence"/>
</dbReference>
<proteinExistence type="predicted"/>
<organism evidence="2 3">
    <name type="scientific">Demequina litoralis</name>
    <dbReference type="NCBI Taxonomy" id="3051660"/>
    <lineage>
        <taxon>Bacteria</taxon>
        <taxon>Bacillati</taxon>
        <taxon>Actinomycetota</taxon>
        <taxon>Actinomycetes</taxon>
        <taxon>Micrococcales</taxon>
        <taxon>Demequinaceae</taxon>
        <taxon>Demequina</taxon>
    </lineage>
</organism>
<reference evidence="2" key="1">
    <citation type="submission" date="2023-06" db="EMBL/GenBank/DDBJ databases">
        <title>Sysu t00192.</title>
        <authorList>
            <person name="Gao L."/>
            <person name="Fang B.-Z."/>
            <person name="Li W.-J."/>
        </authorList>
    </citation>
    <scope>NUCLEOTIDE SEQUENCE</scope>
    <source>
        <strain evidence="2">SYSU T00192</strain>
    </source>
</reference>
<keyword evidence="3" id="KW-1185">Reference proteome</keyword>
<dbReference type="EMBL" id="JAUHPW010000006">
    <property type="protein sequence ID" value="MDN4475915.1"/>
    <property type="molecule type" value="Genomic_DNA"/>
</dbReference>
<dbReference type="RefSeq" id="WP_301133500.1">
    <property type="nucleotide sequence ID" value="NZ_JAUHPW010000006.1"/>
</dbReference>
<name>A0ABT8G9U8_9MICO</name>
<sequence>MVEQSIAPPAGADRGARAGAAATDLPTEGREPRTTAPTTMRRAA</sequence>
<evidence type="ECO:0000313" key="3">
    <source>
        <dbReference type="Proteomes" id="UP001172728"/>
    </source>
</evidence>
<evidence type="ECO:0000256" key="1">
    <source>
        <dbReference type="SAM" id="MobiDB-lite"/>
    </source>
</evidence>
<accession>A0ABT8G9U8</accession>
<comment type="caution">
    <text evidence="2">The sequence shown here is derived from an EMBL/GenBank/DDBJ whole genome shotgun (WGS) entry which is preliminary data.</text>
</comment>